<dbReference type="EnsemblPlants" id="Ma03_t07470.1">
    <property type="protein sequence ID" value="Ma03_p07470.1"/>
    <property type="gene ID" value="Ma03_g07470"/>
</dbReference>
<organism evidence="3 4">
    <name type="scientific">Musa acuminata subsp. malaccensis</name>
    <name type="common">Wild banana</name>
    <name type="synonym">Musa malaccensis</name>
    <dbReference type="NCBI Taxonomy" id="214687"/>
    <lineage>
        <taxon>Eukaryota</taxon>
        <taxon>Viridiplantae</taxon>
        <taxon>Streptophyta</taxon>
        <taxon>Embryophyta</taxon>
        <taxon>Tracheophyta</taxon>
        <taxon>Spermatophyta</taxon>
        <taxon>Magnoliopsida</taxon>
        <taxon>Liliopsida</taxon>
        <taxon>Zingiberales</taxon>
        <taxon>Musaceae</taxon>
        <taxon>Musa</taxon>
    </lineage>
</organism>
<proteinExistence type="predicted"/>
<sequence>MVLYAMNFRSCLSYFITLVLEMILTLLIGEPLPCIRVLPHANQVLAAKRNSHGFSNSLAHQ</sequence>
<evidence type="ECO:0000256" key="1">
    <source>
        <dbReference type="SAM" id="Phobius"/>
    </source>
</evidence>
<dbReference type="AlphaFoldDB" id="A0A804I9I0"/>
<keyword evidence="1" id="KW-1133">Transmembrane helix</keyword>
<keyword evidence="4" id="KW-1185">Reference proteome</keyword>
<dbReference type="EMBL" id="HG996468">
    <property type="protein sequence ID" value="CAG1849451.1"/>
    <property type="molecule type" value="Genomic_DNA"/>
</dbReference>
<dbReference type="InParanoid" id="A0A804I9I0"/>
<keyword evidence="1" id="KW-0472">Membrane</keyword>
<dbReference type="Gramene" id="Ma03_t07470.1">
    <property type="protein sequence ID" value="Ma03_p07470.1"/>
    <property type="gene ID" value="Ma03_g07470"/>
</dbReference>
<accession>A0A804I9I0</accession>
<evidence type="ECO:0000313" key="2">
    <source>
        <dbReference type="EMBL" id="CAG1849451.1"/>
    </source>
</evidence>
<evidence type="ECO:0000313" key="4">
    <source>
        <dbReference type="Proteomes" id="UP000012960"/>
    </source>
</evidence>
<feature type="transmembrane region" description="Helical" evidence="1">
    <location>
        <begin position="12"/>
        <end position="29"/>
    </location>
</feature>
<dbReference type="Proteomes" id="UP000012960">
    <property type="component" value="Unplaced"/>
</dbReference>
<name>A0A804I9I0_MUSAM</name>
<reference evidence="2" key="1">
    <citation type="submission" date="2021-03" db="EMBL/GenBank/DDBJ databases">
        <authorList>
            <consortium name="Genoscope - CEA"/>
            <person name="William W."/>
        </authorList>
    </citation>
    <scope>NUCLEOTIDE SEQUENCE</scope>
    <source>
        <strain evidence="2">Doubled-haploid Pahang</strain>
    </source>
</reference>
<gene>
    <name evidence="2" type="ORF">GSMUA_210370.1</name>
</gene>
<evidence type="ECO:0000313" key="3">
    <source>
        <dbReference type="EnsemblPlants" id="Ma03_p07470.1"/>
    </source>
</evidence>
<reference evidence="3" key="2">
    <citation type="submission" date="2021-05" db="UniProtKB">
        <authorList>
            <consortium name="EnsemblPlants"/>
        </authorList>
    </citation>
    <scope>IDENTIFICATION</scope>
    <source>
        <strain evidence="3">subsp. malaccensis</strain>
    </source>
</reference>
<keyword evidence="1" id="KW-0812">Transmembrane</keyword>
<protein>
    <submittedName>
        <fullName evidence="2">(wild Malaysian banana) hypothetical protein</fullName>
    </submittedName>
</protein>